<feature type="compositionally biased region" description="Polar residues" evidence="11">
    <location>
        <begin position="628"/>
        <end position="638"/>
    </location>
</feature>
<comment type="subcellular location">
    <subcellularLocation>
        <location evidence="1">Cell membrane</location>
        <topology evidence="1">Multi-pass membrane protein</topology>
    </subcellularLocation>
</comment>
<keyword evidence="6 12" id="KW-1133">Transmembrane helix</keyword>
<dbReference type="Proteomes" id="UP000318521">
    <property type="component" value="Unassembled WGS sequence"/>
</dbReference>
<evidence type="ECO:0000259" key="14">
    <source>
        <dbReference type="PROSITE" id="PS50885"/>
    </source>
</evidence>
<accession>A0A554A0N7</accession>
<evidence type="ECO:0000256" key="12">
    <source>
        <dbReference type="SAM" id="Phobius"/>
    </source>
</evidence>
<name>A0A554A0N7_9BACI</name>
<dbReference type="Pfam" id="PF00672">
    <property type="entry name" value="HAMP"/>
    <property type="match status" value="1"/>
</dbReference>
<dbReference type="Gene3D" id="1.10.287.950">
    <property type="entry name" value="Methyl-accepting chemotaxis protein"/>
    <property type="match status" value="1"/>
</dbReference>
<evidence type="ECO:0000256" key="11">
    <source>
        <dbReference type="SAM" id="MobiDB-lite"/>
    </source>
</evidence>
<evidence type="ECO:0000259" key="13">
    <source>
        <dbReference type="PROSITE" id="PS50111"/>
    </source>
</evidence>
<evidence type="ECO:0000256" key="5">
    <source>
        <dbReference type="ARBA" id="ARBA00022692"/>
    </source>
</evidence>
<feature type="domain" description="Methyl-accepting transducer" evidence="13">
    <location>
        <begin position="382"/>
        <end position="653"/>
    </location>
</feature>
<sequence length="668" mass="73731">MEEWSMKNKPKKSNRYKRGMSLRAKLIASFLFILIVPTSVIGFFAYDSARNNTESLIKQEADESIETLNQTINQYIKSQEENLDLLANVLSDTLEDQAVDTFIEQFYISQENVGQALIGTDSGTFIYHPSTYDYPESFDVRERTWYQQAKLNAGEIFVSAPYASMATGNMSITLSRALDDGSGVVAVDLELDDLTRMLESITVGKEGYMFLLDRNQSFISHPTQEAGTVAQDDFFARMYQDDAGQFEYIFESEDKYMSYLTNDVTGWKVAGTMFSDEVSEAVNPIFWHTLIVMGSTLIVGMILIIAVIRSITKPIHTLVKVAGIMGTGDLSEHPELRQNRKDEMGQLASAFEQMRVSFLDLLQGVLEKSTQVAAASEQLLASSEQNTKATEQITTVVQEVVSTTEAQGQAMENSSHKATHLSASIDEIEQHSAVTSTTAGKVQTAVMAGSRAVESSMEQMNTIQETSSVVSQRMNQLGESSREINQVTNVIKDIAEQTNLLALNASIEAARAGETGKGFAVVAEEVRKLAEQSAAANNQIKTIILKIQDQVELASHAMNVGGVEVEKGIQVAKQADHSFDQIDEYMSDMLSKINHVKTESMQISSDARQFVDVFKEVSASAAETSSEMQSVSASTEEQLASMEEISSSAESLTRLSEELQELVQVFKW</sequence>
<dbReference type="GO" id="GO:0006935">
    <property type="term" value="P:chemotaxis"/>
    <property type="evidence" value="ECO:0007669"/>
    <property type="project" value="UniProtKB-KW"/>
</dbReference>
<keyword evidence="16" id="KW-1185">Reference proteome</keyword>
<evidence type="ECO:0000256" key="9">
    <source>
        <dbReference type="ARBA" id="ARBA00029447"/>
    </source>
</evidence>
<keyword evidence="2" id="KW-1003">Cell membrane</keyword>
<keyword evidence="7 12" id="KW-0472">Membrane</keyword>
<dbReference type="Pfam" id="PF02743">
    <property type="entry name" value="dCache_1"/>
    <property type="match status" value="1"/>
</dbReference>
<dbReference type="OrthoDB" id="9760371at2"/>
<feature type="domain" description="HAMP" evidence="14">
    <location>
        <begin position="309"/>
        <end position="363"/>
    </location>
</feature>
<dbReference type="InterPro" id="IPR003660">
    <property type="entry name" value="HAMP_dom"/>
</dbReference>
<evidence type="ECO:0000256" key="7">
    <source>
        <dbReference type="ARBA" id="ARBA00023136"/>
    </source>
</evidence>
<dbReference type="CDD" id="cd06225">
    <property type="entry name" value="HAMP"/>
    <property type="match status" value="1"/>
</dbReference>
<evidence type="ECO:0000256" key="8">
    <source>
        <dbReference type="ARBA" id="ARBA00023224"/>
    </source>
</evidence>
<keyword evidence="4" id="KW-0145">Chemotaxis</keyword>
<dbReference type="CDD" id="cd18773">
    <property type="entry name" value="PDC1_HK_sensor"/>
    <property type="match status" value="1"/>
</dbReference>
<dbReference type="Gene3D" id="3.30.450.20">
    <property type="entry name" value="PAS domain"/>
    <property type="match status" value="2"/>
</dbReference>
<dbReference type="PROSITE" id="PS50111">
    <property type="entry name" value="CHEMOTAXIS_TRANSDUC_2"/>
    <property type="match status" value="1"/>
</dbReference>
<protein>
    <submittedName>
        <fullName evidence="15">Methyl-accepting chemotaxis protein</fullName>
    </submittedName>
</protein>
<dbReference type="AlphaFoldDB" id="A0A554A0N7"/>
<evidence type="ECO:0000313" key="16">
    <source>
        <dbReference type="Proteomes" id="UP000318521"/>
    </source>
</evidence>
<comment type="similarity">
    <text evidence="9">Belongs to the methyl-accepting chemotaxis (MCP) protein family.</text>
</comment>
<keyword evidence="3" id="KW-0488">Methylation</keyword>
<evidence type="ECO:0000256" key="4">
    <source>
        <dbReference type="ARBA" id="ARBA00022500"/>
    </source>
</evidence>
<dbReference type="GO" id="GO:0005886">
    <property type="term" value="C:plasma membrane"/>
    <property type="evidence" value="ECO:0007669"/>
    <property type="project" value="UniProtKB-SubCell"/>
</dbReference>
<dbReference type="PANTHER" id="PTHR32089">
    <property type="entry name" value="METHYL-ACCEPTING CHEMOTAXIS PROTEIN MCPB"/>
    <property type="match status" value="1"/>
</dbReference>
<comment type="caution">
    <text evidence="15">The sequence shown here is derived from an EMBL/GenBank/DDBJ whole genome shotgun (WGS) entry which is preliminary data.</text>
</comment>
<dbReference type="EMBL" id="VLXZ01000003">
    <property type="protein sequence ID" value="TSB47206.1"/>
    <property type="molecule type" value="Genomic_DNA"/>
</dbReference>
<feature type="region of interest" description="Disordered" evidence="11">
    <location>
        <begin position="625"/>
        <end position="645"/>
    </location>
</feature>
<gene>
    <name evidence="15" type="ORF">FN960_05555</name>
</gene>
<evidence type="ECO:0000256" key="10">
    <source>
        <dbReference type="PROSITE-ProRule" id="PRU00284"/>
    </source>
</evidence>
<evidence type="ECO:0000313" key="15">
    <source>
        <dbReference type="EMBL" id="TSB47206.1"/>
    </source>
</evidence>
<dbReference type="SMART" id="SM00283">
    <property type="entry name" value="MA"/>
    <property type="match status" value="1"/>
</dbReference>
<feature type="transmembrane region" description="Helical" evidence="12">
    <location>
        <begin position="285"/>
        <end position="308"/>
    </location>
</feature>
<dbReference type="PROSITE" id="PS50885">
    <property type="entry name" value="HAMP"/>
    <property type="match status" value="1"/>
</dbReference>
<organism evidence="15 16">
    <name type="scientific">Alkalicoccobacillus porphyridii</name>
    <dbReference type="NCBI Taxonomy" id="2597270"/>
    <lineage>
        <taxon>Bacteria</taxon>
        <taxon>Bacillati</taxon>
        <taxon>Bacillota</taxon>
        <taxon>Bacilli</taxon>
        <taxon>Bacillales</taxon>
        <taxon>Bacillaceae</taxon>
        <taxon>Alkalicoccobacillus</taxon>
    </lineage>
</organism>
<keyword evidence="8 10" id="KW-0807">Transducer</keyword>
<dbReference type="SMART" id="SM00304">
    <property type="entry name" value="HAMP"/>
    <property type="match status" value="1"/>
</dbReference>
<dbReference type="SUPFAM" id="SSF58104">
    <property type="entry name" value="Methyl-accepting chemotaxis protein (MCP) signaling domain"/>
    <property type="match status" value="1"/>
</dbReference>
<evidence type="ECO:0000256" key="2">
    <source>
        <dbReference type="ARBA" id="ARBA00022475"/>
    </source>
</evidence>
<dbReference type="GO" id="GO:0007165">
    <property type="term" value="P:signal transduction"/>
    <property type="evidence" value="ECO:0007669"/>
    <property type="project" value="UniProtKB-KW"/>
</dbReference>
<dbReference type="InterPro" id="IPR004089">
    <property type="entry name" value="MCPsignal_dom"/>
</dbReference>
<dbReference type="InterPro" id="IPR033479">
    <property type="entry name" value="dCache_1"/>
</dbReference>
<dbReference type="Pfam" id="PF00015">
    <property type="entry name" value="MCPsignal"/>
    <property type="match status" value="1"/>
</dbReference>
<keyword evidence="5 12" id="KW-0812">Transmembrane</keyword>
<dbReference type="CDD" id="cd12912">
    <property type="entry name" value="PDC2_MCP_like"/>
    <property type="match status" value="1"/>
</dbReference>
<dbReference type="CDD" id="cd11386">
    <property type="entry name" value="MCP_signal"/>
    <property type="match status" value="1"/>
</dbReference>
<proteinExistence type="inferred from homology"/>
<dbReference type="InterPro" id="IPR029151">
    <property type="entry name" value="Sensor-like_sf"/>
</dbReference>
<dbReference type="PANTHER" id="PTHR32089:SF114">
    <property type="entry name" value="METHYL-ACCEPTING CHEMOTAXIS PROTEIN MCPB"/>
    <property type="match status" value="1"/>
</dbReference>
<evidence type="ECO:0000256" key="6">
    <source>
        <dbReference type="ARBA" id="ARBA00022989"/>
    </source>
</evidence>
<reference evidence="15 16" key="1">
    <citation type="submission" date="2019-07" db="EMBL/GenBank/DDBJ databases">
        <authorList>
            <person name="Park Y.J."/>
            <person name="Jeong S.E."/>
            <person name="Jung H.S."/>
        </authorList>
    </citation>
    <scope>NUCLEOTIDE SEQUENCE [LARGE SCALE GENOMIC DNA]</scope>
    <source>
        <strain evidence="16">P16(2019)</strain>
    </source>
</reference>
<evidence type="ECO:0000256" key="1">
    <source>
        <dbReference type="ARBA" id="ARBA00004651"/>
    </source>
</evidence>
<dbReference type="SUPFAM" id="SSF103190">
    <property type="entry name" value="Sensory domain-like"/>
    <property type="match status" value="1"/>
</dbReference>
<evidence type="ECO:0000256" key="3">
    <source>
        <dbReference type="ARBA" id="ARBA00022481"/>
    </source>
</evidence>